<proteinExistence type="predicted"/>
<dbReference type="RefSeq" id="WP_181574737.1">
    <property type="nucleotide sequence ID" value="NZ_UAQE01000010.1"/>
</dbReference>
<evidence type="ECO:0000313" key="2">
    <source>
        <dbReference type="Proteomes" id="UP000251431"/>
    </source>
</evidence>
<dbReference type="Proteomes" id="UP000251431">
    <property type="component" value="Unassembled WGS sequence"/>
</dbReference>
<organism evidence="1 2">
    <name type="scientific">Lysinibacillus capsici</name>
    <dbReference type="NCBI Taxonomy" id="2115968"/>
    <lineage>
        <taxon>Bacteria</taxon>
        <taxon>Bacillati</taxon>
        <taxon>Bacillota</taxon>
        <taxon>Bacilli</taxon>
        <taxon>Bacillales</taxon>
        <taxon>Bacillaceae</taxon>
        <taxon>Lysinibacillus</taxon>
    </lineage>
</organism>
<accession>A0A2X1A690</accession>
<sequence>MSVYVGENITEIETGKTLKVSHDFDKSSDTLMSHAFDFLATYEVTGVVRGFF</sequence>
<evidence type="ECO:0000313" key="1">
    <source>
        <dbReference type="EMBL" id="SPU40688.1"/>
    </source>
</evidence>
<gene>
    <name evidence="1" type="ORF">NCTC7582_05232</name>
</gene>
<protein>
    <submittedName>
        <fullName evidence="1">Uncharacterized protein</fullName>
    </submittedName>
</protein>
<name>A0A2X1A690_9BACI</name>
<reference evidence="1 2" key="1">
    <citation type="submission" date="2018-06" db="EMBL/GenBank/DDBJ databases">
        <authorList>
            <consortium name="Pathogen Informatics"/>
            <person name="Doyle S."/>
        </authorList>
    </citation>
    <scope>NUCLEOTIDE SEQUENCE [LARGE SCALE GENOMIC DNA]</scope>
    <source>
        <strain evidence="1 2">NCTC7582</strain>
    </source>
</reference>
<dbReference type="EMBL" id="UAQE01000010">
    <property type="protein sequence ID" value="SPU40688.1"/>
    <property type="molecule type" value="Genomic_DNA"/>
</dbReference>
<dbReference type="AlphaFoldDB" id="A0A2X1A690"/>